<evidence type="ECO:0000256" key="3">
    <source>
        <dbReference type="ARBA" id="ARBA00023237"/>
    </source>
</evidence>
<keyword evidence="3" id="KW-0998">Cell outer membrane</keyword>
<dbReference type="Pfam" id="PF00691">
    <property type="entry name" value="OmpA"/>
    <property type="match status" value="1"/>
</dbReference>
<dbReference type="Pfam" id="PF13488">
    <property type="entry name" value="Gly-zipper_Omp"/>
    <property type="match status" value="1"/>
</dbReference>
<sequence>MKHLKLLSVLLCMAVVFTSCGTWTNTGKGTAIGVGGGAAAGAGIGALAGNTALGAVIGAAVGGTAGALIGKKMDKQKKELEATLPPETTVETINNGEALKVTFDSGILFATNSSTLSDASRSALRKLAVSLNENPDTDIKIVGYTDNTGKVDYNQTLSEKRAKSVYDYMMVDQGVSGRRMEYEGKGVHDPVASNDTPEGRALNRRVEILILANEKMIQDAQQGTLK</sequence>
<keyword evidence="5" id="KW-1133">Transmembrane helix</keyword>
<reference evidence="8 9" key="1">
    <citation type="submission" date="2013-04" db="EMBL/GenBank/DDBJ databases">
        <title>The Genome Sequence of Parabacteroides goldsteinii DSM 19448.</title>
        <authorList>
            <consortium name="The Broad Institute Genomics Platform"/>
            <person name="Earl A."/>
            <person name="Ward D."/>
            <person name="Feldgarden M."/>
            <person name="Gevers D."/>
            <person name="Martens E."/>
            <person name="Sakamoto M."/>
            <person name="Benno Y."/>
            <person name="Song Y."/>
            <person name="Liu C."/>
            <person name="Lee J."/>
            <person name="Bolanos M."/>
            <person name="Vaisanen M.L."/>
            <person name="Finegold S.M."/>
            <person name="Walker B."/>
            <person name="Young S."/>
            <person name="Zeng Q."/>
            <person name="Gargeya S."/>
            <person name="Fitzgerald M."/>
            <person name="Haas B."/>
            <person name="Abouelleil A."/>
            <person name="Allen A.W."/>
            <person name="Alvarado L."/>
            <person name="Arachchi H.M."/>
            <person name="Berlin A.M."/>
            <person name="Chapman S.B."/>
            <person name="Gainer-Dewar J."/>
            <person name="Goldberg J."/>
            <person name="Griggs A."/>
            <person name="Gujja S."/>
            <person name="Hansen M."/>
            <person name="Howarth C."/>
            <person name="Imamovic A."/>
            <person name="Ireland A."/>
            <person name="Larimer J."/>
            <person name="McCowan C."/>
            <person name="Murphy C."/>
            <person name="Pearson M."/>
            <person name="Poon T.W."/>
            <person name="Priest M."/>
            <person name="Roberts A."/>
            <person name="Saif S."/>
            <person name="Shea T."/>
            <person name="Sisk P."/>
            <person name="Sykes S."/>
            <person name="Wortman J."/>
            <person name="Nusbaum C."/>
            <person name="Birren B."/>
        </authorList>
    </citation>
    <scope>NUCLEOTIDE SEQUENCE [LARGE SCALE GENOMIC DNA]</scope>
    <source>
        <strain evidence="8 9">DSM 19448</strain>
    </source>
</reference>
<dbReference type="SUPFAM" id="SSF103088">
    <property type="entry name" value="OmpA-like"/>
    <property type="match status" value="1"/>
</dbReference>
<dbReference type="PROSITE" id="PS51257">
    <property type="entry name" value="PROKAR_LIPOPROTEIN"/>
    <property type="match status" value="1"/>
</dbReference>
<dbReference type="PRINTS" id="PR01021">
    <property type="entry name" value="OMPADOMAIN"/>
</dbReference>
<evidence type="ECO:0000256" key="5">
    <source>
        <dbReference type="SAM" id="Phobius"/>
    </source>
</evidence>
<dbReference type="AlphaFoldDB" id="A0A0F5J6Q4"/>
<feature type="domain" description="OmpA-like" evidence="7">
    <location>
        <begin position="96"/>
        <end position="214"/>
    </location>
</feature>
<dbReference type="PATRIC" id="fig|927665.4.peg.3110"/>
<dbReference type="Proteomes" id="UP000033047">
    <property type="component" value="Unassembled WGS sequence"/>
</dbReference>
<dbReference type="STRING" id="927665.HMPREF1535_03025"/>
<dbReference type="PANTHER" id="PTHR30329">
    <property type="entry name" value="STATOR ELEMENT OF FLAGELLAR MOTOR COMPLEX"/>
    <property type="match status" value="1"/>
</dbReference>
<evidence type="ECO:0000259" key="7">
    <source>
        <dbReference type="PROSITE" id="PS51123"/>
    </source>
</evidence>
<evidence type="ECO:0000313" key="9">
    <source>
        <dbReference type="Proteomes" id="UP000033047"/>
    </source>
</evidence>
<evidence type="ECO:0000256" key="4">
    <source>
        <dbReference type="PROSITE-ProRule" id="PRU00473"/>
    </source>
</evidence>
<dbReference type="InterPro" id="IPR039567">
    <property type="entry name" value="Gly-zipper"/>
</dbReference>
<keyword evidence="2 4" id="KW-0472">Membrane</keyword>
<comment type="subcellular location">
    <subcellularLocation>
        <location evidence="1">Cell outer membrane</location>
    </subcellularLocation>
</comment>
<keyword evidence="6" id="KW-0732">Signal</keyword>
<dbReference type="SMR" id="A0A0F5J6Q4"/>
<dbReference type="Gene3D" id="3.30.1330.60">
    <property type="entry name" value="OmpA-like domain"/>
    <property type="match status" value="1"/>
</dbReference>
<keyword evidence="5" id="KW-0812">Transmembrane</keyword>
<evidence type="ECO:0000256" key="6">
    <source>
        <dbReference type="SAM" id="SignalP"/>
    </source>
</evidence>
<feature type="transmembrane region" description="Helical" evidence="5">
    <location>
        <begin position="38"/>
        <end position="69"/>
    </location>
</feature>
<name>A0A0F5J6Q4_9BACT</name>
<protein>
    <recommendedName>
        <fullName evidence="7">OmpA-like domain-containing protein</fullName>
    </recommendedName>
</protein>
<dbReference type="InterPro" id="IPR036737">
    <property type="entry name" value="OmpA-like_sf"/>
</dbReference>
<evidence type="ECO:0000313" key="8">
    <source>
        <dbReference type="EMBL" id="KKB53484.1"/>
    </source>
</evidence>
<dbReference type="InterPro" id="IPR006664">
    <property type="entry name" value="OMP_bac"/>
</dbReference>
<dbReference type="PANTHER" id="PTHR30329:SF21">
    <property type="entry name" value="LIPOPROTEIN YIAD-RELATED"/>
    <property type="match status" value="1"/>
</dbReference>
<dbReference type="PROSITE" id="PS01068">
    <property type="entry name" value="OMPA_1"/>
    <property type="match status" value="1"/>
</dbReference>
<dbReference type="PROSITE" id="PS51123">
    <property type="entry name" value="OMPA_2"/>
    <property type="match status" value="1"/>
</dbReference>
<comment type="caution">
    <text evidence="8">The sequence shown here is derived from an EMBL/GenBank/DDBJ whole genome shotgun (WGS) entry which is preliminary data.</text>
</comment>
<proteinExistence type="predicted"/>
<dbReference type="InterPro" id="IPR006690">
    <property type="entry name" value="OMPA-like_CS"/>
</dbReference>
<accession>A0A0F5J6Q4</accession>
<dbReference type="CDD" id="cd07185">
    <property type="entry name" value="OmpA_C-like"/>
    <property type="match status" value="1"/>
</dbReference>
<dbReference type="GO" id="GO:0009279">
    <property type="term" value="C:cell outer membrane"/>
    <property type="evidence" value="ECO:0007669"/>
    <property type="project" value="UniProtKB-SubCell"/>
</dbReference>
<gene>
    <name evidence="8" type="ORF">HMPREF1535_03025</name>
</gene>
<dbReference type="InterPro" id="IPR006665">
    <property type="entry name" value="OmpA-like"/>
</dbReference>
<dbReference type="EMBL" id="AQHV01000014">
    <property type="protein sequence ID" value="KKB53484.1"/>
    <property type="molecule type" value="Genomic_DNA"/>
</dbReference>
<feature type="chain" id="PRO_5002488690" description="OmpA-like domain-containing protein" evidence="6">
    <location>
        <begin position="22"/>
        <end position="226"/>
    </location>
</feature>
<dbReference type="HOGENOM" id="CLU_016890_6_0_10"/>
<feature type="signal peptide" evidence="6">
    <location>
        <begin position="1"/>
        <end position="21"/>
    </location>
</feature>
<organism evidence="8 9">
    <name type="scientific">Parabacteroides goldsteinii DSM 19448 = WAL 12034</name>
    <dbReference type="NCBI Taxonomy" id="927665"/>
    <lineage>
        <taxon>Bacteria</taxon>
        <taxon>Pseudomonadati</taxon>
        <taxon>Bacteroidota</taxon>
        <taxon>Bacteroidia</taxon>
        <taxon>Bacteroidales</taxon>
        <taxon>Tannerellaceae</taxon>
        <taxon>Parabacteroides</taxon>
    </lineage>
</organism>
<evidence type="ECO:0000256" key="2">
    <source>
        <dbReference type="ARBA" id="ARBA00023136"/>
    </source>
</evidence>
<dbReference type="InterPro" id="IPR050330">
    <property type="entry name" value="Bact_OuterMem_StrucFunc"/>
</dbReference>
<dbReference type="RefSeq" id="WP_007652831.1">
    <property type="nucleotide sequence ID" value="NZ_KQ033913.1"/>
</dbReference>
<evidence type="ECO:0000256" key="1">
    <source>
        <dbReference type="ARBA" id="ARBA00004442"/>
    </source>
</evidence>